<organism evidence="1 2">
    <name type="scientific">Escherichia coli</name>
    <dbReference type="NCBI Taxonomy" id="562"/>
    <lineage>
        <taxon>Bacteria</taxon>
        <taxon>Pseudomonadati</taxon>
        <taxon>Pseudomonadota</taxon>
        <taxon>Gammaproteobacteria</taxon>
        <taxon>Enterobacterales</taxon>
        <taxon>Enterobacteriaceae</taxon>
        <taxon>Escherichia</taxon>
    </lineage>
</organism>
<protein>
    <recommendedName>
        <fullName evidence="3">Transposase</fullName>
    </recommendedName>
</protein>
<dbReference type="RefSeq" id="WP_001330429.1">
    <property type="nucleotide sequence ID" value="NZ_BAAFKC010000024.1"/>
</dbReference>
<proteinExistence type="predicted"/>
<evidence type="ECO:0008006" key="3">
    <source>
        <dbReference type="Google" id="ProtNLM"/>
    </source>
</evidence>
<sequence>MNIHAQWCIIHRMDISLLTTTRDPEQLRTLAIAMVQKVKAENAGLLDRMRILEEQMKLSLQQRFGKKCESLIGLRCQSVIE</sequence>
<accession>A0AAX4LBV5</accession>
<evidence type="ECO:0000313" key="2">
    <source>
        <dbReference type="Proteomes" id="UP001383096"/>
    </source>
</evidence>
<dbReference type="Proteomes" id="UP001383096">
    <property type="component" value="Chromosome"/>
</dbReference>
<dbReference type="EMBL" id="CP146670">
    <property type="protein sequence ID" value="WWX70888.1"/>
    <property type="molecule type" value="Genomic_DNA"/>
</dbReference>
<dbReference type="AlphaFoldDB" id="A0AAX4LBV5"/>
<gene>
    <name evidence="1" type="ORF">V9Z47_22940</name>
</gene>
<reference evidence="1" key="1">
    <citation type="submission" date="2024-03" db="EMBL/GenBank/DDBJ databases">
        <title>Epithelial relay of microbial signals coordinates intestinal macrophage supported barrier repair.</title>
        <authorList>
            <person name="Tsai M.T."/>
        </authorList>
    </citation>
    <scope>NUCLEOTIDE SEQUENCE</scope>
    <source>
        <strain evidence="1">MS 21-1</strain>
    </source>
</reference>
<name>A0AAX4LBV5_ECOLX</name>
<evidence type="ECO:0000313" key="1">
    <source>
        <dbReference type="EMBL" id="WWX70888.1"/>
    </source>
</evidence>